<reference evidence="8" key="1">
    <citation type="journal article" date="2014" name="Proc. Natl. Acad. Sci. U.S.A.">
        <title>Extensive sampling of basidiomycete genomes demonstrates inadequacy of the white-rot/brown-rot paradigm for wood decay fungi.</title>
        <authorList>
            <person name="Riley R."/>
            <person name="Salamov A.A."/>
            <person name="Brown D.W."/>
            <person name="Nagy L.G."/>
            <person name="Floudas D."/>
            <person name="Held B.W."/>
            <person name="Levasseur A."/>
            <person name="Lombard V."/>
            <person name="Morin E."/>
            <person name="Otillar R."/>
            <person name="Lindquist E.A."/>
            <person name="Sun H."/>
            <person name="LaButti K.M."/>
            <person name="Schmutz J."/>
            <person name="Jabbour D."/>
            <person name="Luo H."/>
            <person name="Baker S.E."/>
            <person name="Pisabarro A.G."/>
            <person name="Walton J.D."/>
            <person name="Blanchette R.A."/>
            <person name="Henrissat B."/>
            <person name="Martin F."/>
            <person name="Cullen D."/>
            <person name="Hibbett D.S."/>
            <person name="Grigoriev I.V."/>
        </authorList>
    </citation>
    <scope>NUCLEOTIDE SEQUENCE [LARGE SCALE GENOMIC DNA]</scope>
    <source>
        <strain evidence="8">FD-172 SS1</strain>
    </source>
</reference>
<accession>A0A067MNQ9</accession>
<dbReference type="EMBL" id="KL198024">
    <property type="protein sequence ID" value="KDQ17199.1"/>
    <property type="molecule type" value="Genomic_DNA"/>
</dbReference>
<dbReference type="InParanoid" id="A0A067MNQ9"/>
<dbReference type="InterPro" id="IPR002293">
    <property type="entry name" value="AA/rel_permease1"/>
</dbReference>
<feature type="transmembrane region" description="Helical" evidence="6">
    <location>
        <begin position="323"/>
        <end position="342"/>
    </location>
</feature>
<keyword evidence="3 6" id="KW-1133">Transmembrane helix</keyword>
<keyword evidence="8" id="KW-1185">Reference proteome</keyword>
<feature type="transmembrane region" description="Helical" evidence="6">
    <location>
        <begin position="82"/>
        <end position="106"/>
    </location>
</feature>
<feature type="transmembrane region" description="Helical" evidence="6">
    <location>
        <begin position="126"/>
        <end position="154"/>
    </location>
</feature>
<evidence type="ECO:0000256" key="1">
    <source>
        <dbReference type="ARBA" id="ARBA00004141"/>
    </source>
</evidence>
<feature type="transmembrane region" description="Helical" evidence="6">
    <location>
        <begin position="372"/>
        <end position="393"/>
    </location>
</feature>
<evidence type="ECO:0000256" key="2">
    <source>
        <dbReference type="ARBA" id="ARBA00022692"/>
    </source>
</evidence>
<dbReference type="OrthoDB" id="5982228at2759"/>
<protein>
    <recommendedName>
        <fullName evidence="9">Amino acid permease/ SLC12A domain-containing protein</fullName>
    </recommendedName>
</protein>
<dbReference type="AlphaFoldDB" id="A0A067MNQ9"/>
<dbReference type="FunFam" id="1.20.1740.10:FF:000025">
    <property type="entry name" value="High-affinity methionine permease"/>
    <property type="match status" value="1"/>
</dbReference>
<dbReference type="PANTHER" id="PTHR11785">
    <property type="entry name" value="AMINO ACID TRANSPORTER"/>
    <property type="match status" value="1"/>
</dbReference>
<dbReference type="InterPro" id="IPR050598">
    <property type="entry name" value="AminoAcid_Transporter"/>
</dbReference>
<gene>
    <name evidence="7" type="ORF">BOTBODRAFT_30010</name>
</gene>
<evidence type="ECO:0000313" key="8">
    <source>
        <dbReference type="Proteomes" id="UP000027195"/>
    </source>
</evidence>
<name>A0A067MNQ9_BOTB1</name>
<evidence type="ECO:0000256" key="4">
    <source>
        <dbReference type="ARBA" id="ARBA00023136"/>
    </source>
</evidence>
<dbReference type="PANTHER" id="PTHR11785:SF353">
    <property type="entry name" value="METHIONINE TRANSPORTER (EUROFUNG)"/>
    <property type="match status" value="1"/>
</dbReference>
<dbReference type="GO" id="GO:0016020">
    <property type="term" value="C:membrane"/>
    <property type="evidence" value="ECO:0007669"/>
    <property type="project" value="UniProtKB-SubCell"/>
</dbReference>
<sequence length="558" mass="60667">MASKSQEDIKTPGNAEAQSVHSTTDVNVLNEGGAPVEVISPLGYEVGFVSGFFLNVSEMIGTGVFSTPGAILKSVGSVGFSLVAWAIGTLIAFSGLTLYTELASMFPNRSGAEVVYLEQAYPKPRFLFPTTFAVISVLLSYTATNAIVFAQYILSAAGQESTRWNTRGIACGVITFVIFTSALSTKWSLRFVNVVSFVKVVTLLFIVITGWVVLAGGTRVSDPHANFRHGFSGTSSNGNGIATAIVKVNFAFSGWSNAINVMGEMRDPVKTVKRAGYGALGLVSFLYFFANIAYFAAVPRADIANSGQLVAALFFKNVFGDHAAAKVLPLLIAISALGNLYGSTIGQARILREIGRQGVLPYPKLWASSKPFGTPFFPMLVKWVLSLIVIVAPPPGDAFNFLLDLASYPSLVFAFAITVGVWILRRRRQKQGLPPAPFRAWNVLLVFYALISIFLLVMPWYPPSSGRDGGDVSFWYATYCVVGIAILGICGIYYWVWIVLLPRWRGYTIEEEAVQLSDGAWTNILVRRYHDEAGGGVAAELPHVLPRIDFEENEHEKK</sequence>
<dbReference type="HOGENOM" id="CLU_013661_0_0_1"/>
<keyword evidence="2 6" id="KW-0812">Transmembrane</keyword>
<feature type="transmembrane region" description="Helical" evidence="6">
    <location>
        <begin position="405"/>
        <end position="424"/>
    </location>
</feature>
<feature type="transmembrane region" description="Helical" evidence="6">
    <location>
        <begin position="436"/>
        <end position="461"/>
    </location>
</feature>
<evidence type="ECO:0000313" key="7">
    <source>
        <dbReference type="EMBL" id="KDQ17199.1"/>
    </source>
</evidence>
<dbReference type="STRING" id="930990.A0A067MNQ9"/>
<feature type="transmembrane region" description="Helical" evidence="6">
    <location>
        <begin position="191"/>
        <end position="214"/>
    </location>
</feature>
<dbReference type="PIRSF" id="PIRSF006060">
    <property type="entry name" value="AA_transporter"/>
    <property type="match status" value="1"/>
</dbReference>
<feature type="region of interest" description="Disordered" evidence="5">
    <location>
        <begin position="1"/>
        <end position="24"/>
    </location>
</feature>
<keyword evidence="4 6" id="KW-0472">Membrane</keyword>
<evidence type="ECO:0000256" key="3">
    <source>
        <dbReference type="ARBA" id="ARBA00022989"/>
    </source>
</evidence>
<evidence type="ECO:0000256" key="6">
    <source>
        <dbReference type="SAM" id="Phobius"/>
    </source>
</evidence>
<dbReference type="Pfam" id="PF13520">
    <property type="entry name" value="AA_permease_2"/>
    <property type="match status" value="1"/>
</dbReference>
<dbReference type="Proteomes" id="UP000027195">
    <property type="component" value="Unassembled WGS sequence"/>
</dbReference>
<feature type="compositionally biased region" description="Basic and acidic residues" evidence="5">
    <location>
        <begin position="1"/>
        <end position="10"/>
    </location>
</feature>
<comment type="subcellular location">
    <subcellularLocation>
        <location evidence="1">Membrane</location>
        <topology evidence="1">Multi-pass membrane protein</topology>
    </subcellularLocation>
</comment>
<proteinExistence type="predicted"/>
<evidence type="ECO:0000256" key="5">
    <source>
        <dbReference type="SAM" id="MobiDB-lite"/>
    </source>
</evidence>
<organism evidence="7 8">
    <name type="scientific">Botryobasidium botryosum (strain FD-172 SS1)</name>
    <dbReference type="NCBI Taxonomy" id="930990"/>
    <lineage>
        <taxon>Eukaryota</taxon>
        <taxon>Fungi</taxon>
        <taxon>Dikarya</taxon>
        <taxon>Basidiomycota</taxon>
        <taxon>Agaricomycotina</taxon>
        <taxon>Agaricomycetes</taxon>
        <taxon>Cantharellales</taxon>
        <taxon>Botryobasidiaceae</taxon>
        <taxon>Botryobasidium</taxon>
    </lineage>
</organism>
<feature type="transmembrane region" description="Helical" evidence="6">
    <location>
        <begin position="473"/>
        <end position="496"/>
    </location>
</feature>
<feature type="transmembrane region" description="Helical" evidence="6">
    <location>
        <begin position="166"/>
        <end position="185"/>
    </location>
</feature>
<evidence type="ECO:0008006" key="9">
    <source>
        <dbReference type="Google" id="ProtNLM"/>
    </source>
</evidence>
<dbReference type="Gene3D" id="1.20.1740.10">
    <property type="entry name" value="Amino acid/polyamine transporter I"/>
    <property type="match status" value="1"/>
</dbReference>
<dbReference type="GO" id="GO:0015179">
    <property type="term" value="F:L-amino acid transmembrane transporter activity"/>
    <property type="evidence" value="ECO:0007669"/>
    <property type="project" value="TreeGrafter"/>
</dbReference>
<feature type="transmembrane region" description="Helical" evidence="6">
    <location>
        <begin position="275"/>
        <end position="297"/>
    </location>
</feature>